<gene>
    <name evidence="10" type="ORF">FisN_4Lh060</name>
</gene>
<evidence type="ECO:0000256" key="2">
    <source>
        <dbReference type="ARBA" id="ARBA00022574"/>
    </source>
</evidence>
<dbReference type="SMART" id="SM00320">
    <property type="entry name" value="WD40"/>
    <property type="match status" value="3"/>
</dbReference>
<sequence>MFKIRTSKYRHVFCDQPKVEETFTEFRLSTVTGDQQYIKASAKYFAVGMAGGGGPVYVNRLDRPGRFDVADGPYVHGHEGAVNDFDWNPFDDSMMATGSEDTKIKIWQIPETWEPTDENGVQKAGQGLSESVVDLVGHRKKVTLLRFHPTAANSLMSSSGDYTVRIWDVETGSEARKYSGCDNIIHDIVWDYTGDMFAVTCKDKQIRLVDPRSAETAAETLGHDGAKSVKVVYANDSGKLFSFGASKQSTREIKVFDIRNFDKPIHTEPVDTAAGAMIPLWDGDTNVLYLCGKGDGIVRLYEYEDKSPFIFKLNDGFRSNIPGKGYCMVPKRGLKIMNCETTRILKVTNSTGVHPLSFTVPRKSDAFQDDIFPDTAAAVPSHSFAEWLEGSSKEPVKMSLDPKDGGKTAAAVSKPTKTFKPAAAVQKELEGAQKDLDEKTKSLETAQEDLDKTQKSLAEANERIQYLEEKLKEAGIEY</sequence>
<evidence type="ECO:0000256" key="4">
    <source>
        <dbReference type="ARBA" id="ARBA00023054"/>
    </source>
</evidence>
<dbReference type="GO" id="GO:0007015">
    <property type="term" value="P:actin filament organization"/>
    <property type="evidence" value="ECO:0007669"/>
    <property type="project" value="TreeGrafter"/>
</dbReference>
<dbReference type="SUPFAM" id="SSF57997">
    <property type="entry name" value="Tropomyosin"/>
    <property type="match status" value="1"/>
</dbReference>
<keyword evidence="11" id="KW-1185">Reference proteome</keyword>
<comment type="similarity">
    <text evidence="1 7">Belongs to the WD repeat coronin family.</text>
</comment>
<dbReference type="PROSITE" id="PS00678">
    <property type="entry name" value="WD_REPEATS_1"/>
    <property type="match status" value="1"/>
</dbReference>
<dbReference type="OrthoDB" id="1850764at2759"/>
<evidence type="ECO:0000256" key="1">
    <source>
        <dbReference type="ARBA" id="ARBA00009482"/>
    </source>
</evidence>
<dbReference type="PROSITE" id="PS50294">
    <property type="entry name" value="WD_REPEATS_REGION"/>
    <property type="match status" value="2"/>
</dbReference>
<dbReference type="InterPro" id="IPR015505">
    <property type="entry name" value="Coronin"/>
</dbReference>
<name>A0A1Z5KD97_FISSO</name>
<dbReference type="Pfam" id="PF16300">
    <property type="entry name" value="WD40_4"/>
    <property type="match status" value="1"/>
</dbReference>
<feature type="repeat" description="WD" evidence="6">
    <location>
        <begin position="75"/>
        <end position="109"/>
    </location>
</feature>
<dbReference type="AlphaFoldDB" id="A0A1Z5KD97"/>
<protein>
    <recommendedName>
        <fullName evidence="7">Coronin</fullName>
    </recommendedName>
</protein>
<dbReference type="InterPro" id="IPR001680">
    <property type="entry name" value="WD40_rpt"/>
</dbReference>
<dbReference type="PANTHER" id="PTHR10856">
    <property type="entry name" value="CORONIN"/>
    <property type="match status" value="1"/>
</dbReference>
<keyword evidence="2 6" id="KW-0853">WD repeat</keyword>
<dbReference type="InterPro" id="IPR015048">
    <property type="entry name" value="DUF1899"/>
</dbReference>
<dbReference type="FunCoup" id="A0A1Z5KD97">
    <property type="interactions" value="53"/>
</dbReference>
<dbReference type="Gene3D" id="1.10.287.620">
    <property type="entry name" value="Helix Hairpins"/>
    <property type="match status" value="1"/>
</dbReference>
<feature type="domain" description="DUF1899" evidence="9">
    <location>
        <begin position="1"/>
        <end position="65"/>
    </location>
</feature>
<feature type="region of interest" description="Disordered" evidence="8">
    <location>
        <begin position="431"/>
        <end position="456"/>
    </location>
</feature>
<keyword evidence="5" id="KW-0009">Actin-binding</keyword>
<comment type="caution">
    <text evidence="10">The sequence shown here is derived from an EMBL/GenBank/DDBJ whole genome shotgun (WGS) entry which is preliminary data.</text>
</comment>
<evidence type="ECO:0000256" key="6">
    <source>
        <dbReference type="PROSITE-ProRule" id="PRU00221"/>
    </source>
</evidence>
<dbReference type="InParanoid" id="A0A1Z5KD97"/>
<dbReference type="InterPro" id="IPR036322">
    <property type="entry name" value="WD40_repeat_dom_sf"/>
</dbReference>
<dbReference type="SMART" id="SM01167">
    <property type="entry name" value="DUF1900"/>
    <property type="match status" value="1"/>
</dbReference>
<dbReference type="Proteomes" id="UP000198406">
    <property type="component" value="Unassembled WGS sequence"/>
</dbReference>
<dbReference type="PROSITE" id="PS50082">
    <property type="entry name" value="WD_REPEATS_2"/>
    <property type="match status" value="2"/>
</dbReference>
<feature type="compositionally biased region" description="Basic and acidic residues" evidence="8">
    <location>
        <begin position="431"/>
        <end position="442"/>
    </location>
</feature>
<dbReference type="InterPro" id="IPR015943">
    <property type="entry name" value="WD40/YVTN_repeat-like_dom_sf"/>
</dbReference>
<dbReference type="SMART" id="SM01166">
    <property type="entry name" value="DUF1899"/>
    <property type="match status" value="1"/>
</dbReference>
<keyword evidence="4" id="KW-0175">Coiled coil</keyword>
<reference evidence="10 11" key="1">
    <citation type="journal article" date="2015" name="Plant Cell">
        <title>Oil accumulation by the oleaginous diatom Fistulifera solaris as revealed by the genome and transcriptome.</title>
        <authorList>
            <person name="Tanaka T."/>
            <person name="Maeda Y."/>
            <person name="Veluchamy A."/>
            <person name="Tanaka M."/>
            <person name="Abida H."/>
            <person name="Marechal E."/>
            <person name="Bowler C."/>
            <person name="Muto M."/>
            <person name="Sunaga Y."/>
            <person name="Tanaka M."/>
            <person name="Yoshino T."/>
            <person name="Taniguchi T."/>
            <person name="Fukuda Y."/>
            <person name="Nemoto M."/>
            <person name="Matsumoto M."/>
            <person name="Wong P.S."/>
            <person name="Aburatani S."/>
            <person name="Fujibuchi W."/>
        </authorList>
    </citation>
    <scope>NUCLEOTIDE SEQUENCE [LARGE SCALE GENOMIC DNA]</scope>
    <source>
        <strain evidence="10 11">JPCC DA0580</strain>
    </source>
</reference>
<feature type="repeat" description="WD" evidence="6">
    <location>
        <begin position="135"/>
        <end position="177"/>
    </location>
</feature>
<evidence type="ECO:0000313" key="11">
    <source>
        <dbReference type="Proteomes" id="UP000198406"/>
    </source>
</evidence>
<dbReference type="Gene3D" id="2.130.10.10">
    <property type="entry name" value="YVTN repeat-like/Quinoprotein amine dehydrogenase"/>
    <property type="match status" value="1"/>
</dbReference>
<dbReference type="FunFam" id="2.130.10.10:FF:000502">
    <property type="entry name" value="Coronin"/>
    <property type="match status" value="1"/>
</dbReference>
<dbReference type="Pfam" id="PF08953">
    <property type="entry name" value="DUF1899"/>
    <property type="match status" value="1"/>
</dbReference>
<evidence type="ECO:0000313" key="10">
    <source>
        <dbReference type="EMBL" id="GAX24239.1"/>
    </source>
</evidence>
<keyword evidence="3 7" id="KW-0677">Repeat</keyword>
<evidence type="ECO:0000259" key="9">
    <source>
        <dbReference type="SMART" id="SM01166"/>
    </source>
</evidence>
<accession>A0A1Z5KD97</accession>
<dbReference type="PANTHER" id="PTHR10856:SF0">
    <property type="entry name" value="CORONIN"/>
    <property type="match status" value="1"/>
</dbReference>
<evidence type="ECO:0000256" key="3">
    <source>
        <dbReference type="ARBA" id="ARBA00022737"/>
    </source>
</evidence>
<proteinExistence type="inferred from homology"/>
<evidence type="ECO:0000256" key="7">
    <source>
        <dbReference type="RuleBase" id="RU280818"/>
    </source>
</evidence>
<dbReference type="SUPFAM" id="SSF50978">
    <property type="entry name" value="WD40 repeat-like"/>
    <property type="match status" value="1"/>
</dbReference>
<evidence type="ECO:0000256" key="8">
    <source>
        <dbReference type="SAM" id="MobiDB-lite"/>
    </source>
</evidence>
<dbReference type="GO" id="GO:0051015">
    <property type="term" value="F:actin filament binding"/>
    <property type="evidence" value="ECO:0007669"/>
    <property type="project" value="TreeGrafter"/>
</dbReference>
<dbReference type="EMBL" id="BDSP01000207">
    <property type="protein sequence ID" value="GAX24239.1"/>
    <property type="molecule type" value="Genomic_DNA"/>
</dbReference>
<dbReference type="Pfam" id="PF00400">
    <property type="entry name" value="WD40"/>
    <property type="match status" value="3"/>
</dbReference>
<dbReference type="InterPro" id="IPR019775">
    <property type="entry name" value="WD40_repeat_CS"/>
</dbReference>
<organism evidence="10 11">
    <name type="scientific">Fistulifera solaris</name>
    <name type="common">Oleaginous diatom</name>
    <dbReference type="NCBI Taxonomy" id="1519565"/>
    <lineage>
        <taxon>Eukaryota</taxon>
        <taxon>Sar</taxon>
        <taxon>Stramenopiles</taxon>
        <taxon>Ochrophyta</taxon>
        <taxon>Bacillariophyta</taxon>
        <taxon>Bacillariophyceae</taxon>
        <taxon>Bacillariophycidae</taxon>
        <taxon>Naviculales</taxon>
        <taxon>Naviculaceae</taxon>
        <taxon>Fistulifera</taxon>
    </lineage>
</organism>
<evidence type="ECO:0000256" key="5">
    <source>
        <dbReference type="ARBA" id="ARBA00023203"/>
    </source>
</evidence>